<feature type="domain" description="DUF7869" evidence="2">
    <location>
        <begin position="112"/>
        <end position="293"/>
    </location>
</feature>
<evidence type="ECO:0000256" key="1">
    <source>
        <dbReference type="SAM" id="MobiDB-lite"/>
    </source>
</evidence>
<protein>
    <recommendedName>
        <fullName evidence="2">DUF7869 domain-containing protein</fullName>
    </recommendedName>
</protein>
<dbReference type="Pfam" id="PF25273">
    <property type="entry name" value="DUF7869"/>
    <property type="match status" value="1"/>
</dbReference>
<name>A0A1B6GFX4_9HEMI</name>
<dbReference type="EMBL" id="GECZ01008448">
    <property type="protein sequence ID" value="JAS61321.1"/>
    <property type="molecule type" value="Transcribed_RNA"/>
</dbReference>
<feature type="compositionally biased region" description="Basic residues" evidence="1">
    <location>
        <begin position="388"/>
        <end position="397"/>
    </location>
</feature>
<evidence type="ECO:0000259" key="2">
    <source>
        <dbReference type="Pfam" id="PF25273"/>
    </source>
</evidence>
<evidence type="ECO:0000313" key="3">
    <source>
        <dbReference type="EMBL" id="JAS61321.1"/>
    </source>
</evidence>
<accession>A0A1B6GFX4</accession>
<gene>
    <name evidence="3" type="ORF">g.9478</name>
</gene>
<feature type="compositionally biased region" description="Acidic residues" evidence="1">
    <location>
        <begin position="373"/>
        <end position="383"/>
    </location>
</feature>
<sequence>MKPKTDLCELCQRNYTTHSQLRGVSDEEKSAFFEKCQEHLRRVETERAAYKSVIKDTVKYFEDHKNELQIENEKHVPNSYNGNIHYSFDFAQQIHIPFNTLQPGPIYFLTPFKVGLFGIMNDTVKVQHNFVIPESCSVAKGANAIVSYLHHYLEHHGMGEKNLYLHADNCAAQNKNNIVTCYLAWRIINKLHTNITLSFLPVGHTKFACDWAFGLLKKKVRVGKASCLADVVEIISNSTPVSKVNQSVLTGNEQGDVYVKMNDWLGYFASKKWIAIKNITTYNHFSFKSGDEHVGKVTCQMTIGGPAVTFTITSDTGIIEDYPTEIVPEGLSWKRKNYLFQKIRPYCDEAHKDLLCPDPGPEPIASRPTNEEVLTELEEEEEILLTPKPRKRARKQQITKPKAAQEPGTSKKKKK</sequence>
<dbReference type="PANTHER" id="PTHR34415">
    <property type="entry name" value="INTEGRASE CATALYTIC DOMAIN-CONTAINING PROTEIN"/>
    <property type="match status" value="1"/>
</dbReference>
<dbReference type="InterPro" id="IPR057191">
    <property type="entry name" value="DUF7869"/>
</dbReference>
<dbReference type="AlphaFoldDB" id="A0A1B6GFX4"/>
<feature type="region of interest" description="Disordered" evidence="1">
    <location>
        <begin position="357"/>
        <end position="415"/>
    </location>
</feature>
<organism evidence="3">
    <name type="scientific">Cuerna arida</name>
    <dbReference type="NCBI Taxonomy" id="1464854"/>
    <lineage>
        <taxon>Eukaryota</taxon>
        <taxon>Metazoa</taxon>
        <taxon>Ecdysozoa</taxon>
        <taxon>Arthropoda</taxon>
        <taxon>Hexapoda</taxon>
        <taxon>Insecta</taxon>
        <taxon>Pterygota</taxon>
        <taxon>Neoptera</taxon>
        <taxon>Paraneoptera</taxon>
        <taxon>Hemiptera</taxon>
        <taxon>Auchenorrhyncha</taxon>
        <taxon>Membracoidea</taxon>
        <taxon>Cicadellidae</taxon>
        <taxon>Cicadellinae</taxon>
        <taxon>Proconiini</taxon>
        <taxon>Cuerna</taxon>
    </lineage>
</organism>
<proteinExistence type="predicted"/>
<dbReference type="PANTHER" id="PTHR34415:SF1">
    <property type="entry name" value="INTEGRASE CATALYTIC DOMAIN-CONTAINING PROTEIN"/>
    <property type="match status" value="1"/>
</dbReference>
<reference evidence="3" key="1">
    <citation type="submission" date="2015-11" db="EMBL/GenBank/DDBJ databases">
        <title>De novo transcriptome assembly of four potential Pierce s Disease insect vectors from Arizona vineyards.</title>
        <authorList>
            <person name="Tassone E.E."/>
        </authorList>
    </citation>
    <scope>NUCLEOTIDE SEQUENCE</scope>
</reference>